<proteinExistence type="inferred from homology"/>
<dbReference type="NCBIfam" id="TIGR00871">
    <property type="entry name" value="zwf"/>
    <property type="match status" value="1"/>
</dbReference>
<keyword evidence="6 11" id="KW-0313">Glucose metabolism</keyword>
<evidence type="ECO:0000259" key="15">
    <source>
        <dbReference type="Pfam" id="PF20144"/>
    </source>
</evidence>
<comment type="similarity">
    <text evidence="3 11">Belongs to the glucose-6-phosphate dehydrogenase family.</text>
</comment>
<dbReference type="Pfam" id="PF02781">
    <property type="entry name" value="G6PD_C"/>
    <property type="match status" value="1"/>
</dbReference>
<dbReference type="InterPro" id="IPR022675">
    <property type="entry name" value="G6P_DH_C"/>
</dbReference>
<dbReference type="InterPro" id="IPR001282">
    <property type="entry name" value="G6P_DH"/>
</dbReference>
<evidence type="ECO:0000256" key="4">
    <source>
        <dbReference type="ARBA" id="ARBA00013019"/>
    </source>
</evidence>
<dbReference type="SUPFAM" id="SSF81296">
    <property type="entry name" value="E set domains"/>
    <property type="match status" value="1"/>
</dbReference>
<dbReference type="InterPro" id="IPR013783">
    <property type="entry name" value="Ig-like_fold"/>
</dbReference>
<dbReference type="GO" id="GO:0004345">
    <property type="term" value="F:glucose-6-phosphate dehydrogenase activity"/>
    <property type="evidence" value="ECO:0007669"/>
    <property type="project" value="UniProtKB-EC"/>
</dbReference>
<dbReference type="InterPro" id="IPR036291">
    <property type="entry name" value="NAD(P)-bd_dom_sf"/>
</dbReference>
<dbReference type="GO" id="GO:0009051">
    <property type="term" value="P:pentose-phosphate shunt, oxidative branch"/>
    <property type="evidence" value="ECO:0007669"/>
    <property type="project" value="TreeGrafter"/>
</dbReference>
<dbReference type="SUPFAM" id="SSF51735">
    <property type="entry name" value="NAD(P)-binding Rossmann-fold domains"/>
    <property type="match status" value="1"/>
</dbReference>
<feature type="domain" description="Glucose-6-phosphate dehydrogenase C-terminal" evidence="14">
    <location>
        <begin position="488"/>
        <end position="778"/>
    </location>
</feature>
<protein>
    <recommendedName>
        <fullName evidence="5 11">Glucose-6-phosphate 1-dehydrogenase</fullName>
        <ecNumber evidence="4 11">1.1.1.49</ecNumber>
    </recommendedName>
</protein>
<evidence type="ECO:0000256" key="11">
    <source>
        <dbReference type="RuleBase" id="RU362120"/>
    </source>
</evidence>
<dbReference type="GO" id="GO:0005829">
    <property type="term" value="C:cytosol"/>
    <property type="evidence" value="ECO:0007669"/>
    <property type="project" value="TreeGrafter"/>
</dbReference>
<dbReference type="Pfam" id="PF20144">
    <property type="entry name" value="TIG_SUH"/>
    <property type="match status" value="1"/>
</dbReference>
<evidence type="ECO:0000313" key="16">
    <source>
        <dbReference type="Proteomes" id="UP000887572"/>
    </source>
</evidence>
<name>A0A914H120_GLORO</name>
<evidence type="ECO:0000313" key="17">
    <source>
        <dbReference type="WBParaSite" id="Gr19_v10_g12264.t1"/>
    </source>
</evidence>
<keyword evidence="16" id="KW-1185">Reference proteome</keyword>
<comment type="pathway">
    <text evidence="2 11">Carbohydrate degradation; pentose phosphate pathway; D-ribulose 5-phosphate from D-glucose 6-phosphate (oxidative stage): step 1/3.</text>
</comment>
<dbReference type="PANTHER" id="PTHR23429">
    <property type="entry name" value="GLUCOSE-6-PHOSPHATE 1-DEHYDROGENASE G6PD"/>
    <property type="match status" value="1"/>
</dbReference>
<dbReference type="Gene3D" id="3.30.360.10">
    <property type="entry name" value="Dihydrodipicolinate Reductase, domain 2"/>
    <property type="match status" value="1"/>
</dbReference>
<evidence type="ECO:0000256" key="5">
    <source>
        <dbReference type="ARBA" id="ARBA00020444"/>
    </source>
</evidence>
<evidence type="ECO:0000259" key="13">
    <source>
        <dbReference type="Pfam" id="PF00479"/>
    </source>
</evidence>
<dbReference type="AlphaFoldDB" id="A0A914H120"/>
<feature type="domain" description="RBP-Jkappa IPT" evidence="15">
    <location>
        <begin position="69"/>
        <end position="161"/>
    </location>
</feature>
<dbReference type="SUPFAM" id="SSF55347">
    <property type="entry name" value="Glyceraldehyde-3-phosphate dehydrogenase-like, C-terminal domain"/>
    <property type="match status" value="1"/>
</dbReference>
<dbReference type="Gene3D" id="3.40.50.720">
    <property type="entry name" value="NAD(P)-binding Rossmann-like Domain"/>
    <property type="match status" value="1"/>
</dbReference>
<sequence>MREDGHRHQISDGAAWTIISTDKAEFRWAEPCAASGSLCRKPIAPVPQLFSLNMLDAGHKLLQAELCNRTTGSATVELNGLNFSSKLRVWFGATRAETIYCTSERLSCAVPSLFTVCKDLGCTVAEAALAHADTGGKLAVPLLLARDEDGILFPTGHSFPYQLQQLCPQSIVQLKRLSPGKICHMPKMKEYNFQQQQQPIRPVSRMMHGRCCPAAGAEEGRHAVAAAAAVGGKSNHQQQPVHRYYQQQHHQQQQQHQNVVAVDGAMVLCGRSFSLSEPLLPETIKFIKESLEKQGELHFELPHVFVVFGASGDLAKKKIYPTLWWLFRDGLLPRDTHIIGYARSKLSFDKLRASFEKHCNVRDAERPIFEQYIKHCSYISGQYDTDEGLIALDRAIIEMEQTFKKPANRLFYLALPPEVFEPVTEHIQRQCMSKCASAWTRVIIEKPFGYDDVSSAHLSAHLSKLFTEEQIYRIDHYLGKEMVQNLVALRFGNRFISRSWSRDDIASVTISFKENFGTQGRGGYFDKSGIIRDIMQNHLMQILTLVAMEKPASLSAEDIRNEKVKVLKVIKPVELDEVVLGQYVGNQNGTDDDSRKGYLDDPTVPRGSTTPTFATAVLFVHNERWEGVPFFLRCGKALNERKAEVRIQYKDVSGDIFPKDSLKRNELVVRVQPNEAVYMKVNTKRPGFSFDSEQTELDLTFNSRYKGIRFPDAYERLFFDLFSGRQYSFVRADELEHAWRIFTPLLKRIEGERVKSEQYEYGSRGPQSSDILMQKHGFVFSGTYKWPSAASSTNGPNKL</sequence>
<dbReference type="InterPro" id="IPR038007">
    <property type="entry name" value="RBP-Jkappa_IPT"/>
</dbReference>
<comment type="function">
    <text evidence="1">Cytosolic glucose-6-phosphate dehydrogenase that catalyzes the first and rate-limiting step of the oxidative branch within the pentose phosphate pathway/shunt, an alternative route to glycolysis for the dissimilation of carbohydrates and a major source of reducing power and metabolic intermediates for fatty acid and nucleic acid biosynthetic processes.</text>
</comment>
<feature type="region of interest" description="Disordered" evidence="12">
    <location>
        <begin position="586"/>
        <end position="605"/>
    </location>
</feature>
<dbReference type="FunFam" id="3.40.50.720:FF:000111">
    <property type="entry name" value="Glucose-6-phosphate 1-dehydrogenase"/>
    <property type="match status" value="1"/>
</dbReference>
<evidence type="ECO:0000256" key="7">
    <source>
        <dbReference type="ARBA" id="ARBA00022857"/>
    </source>
</evidence>
<dbReference type="GO" id="GO:0006006">
    <property type="term" value="P:glucose metabolic process"/>
    <property type="evidence" value="ECO:0007669"/>
    <property type="project" value="UniProtKB-KW"/>
</dbReference>
<dbReference type="PRINTS" id="PR00079">
    <property type="entry name" value="G6PDHDRGNASE"/>
</dbReference>
<evidence type="ECO:0000256" key="9">
    <source>
        <dbReference type="ARBA" id="ARBA00023277"/>
    </source>
</evidence>
<keyword evidence="9 11" id="KW-0119">Carbohydrate metabolism</keyword>
<dbReference type="GO" id="GO:0003677">
    <property type="term" value="F:DNA binding"/>
    <property type="evidence" value="ECO:0007669"/>
    <property type="project" value="InterPro"/>
</dbReference>
<evidence type="ECO:0000256" key="1">
    <source>
        <dbReference type="ARBA" id="ARBA00002914"/>
    </source>
</evidence>
<evidence type="ECO:0000259" key="14">
    <source>
        <dbReference type="Pfam" id="PF02781"/>
    </source>
</evidence>
<dbReference type="PROSITE" id="PS00069">
    <property type="entry name" value="G6P_DEHYDROGENASE"/>
    <property type="match status" value="1"/>
</dbReference>
<dbReference type="Gene3D" id="2.60.40.10">
    <property type="entry name" value="Immunoglobulins"/>
    <property type="match status" value="1"/>
</dbReference>
<evidence type="ECO:0000256" key="3">
    <source>
        <dbReference type="ARBA" id="ARBA00009975"/>
    </source>
</evidence>
<dbReference type="InterPro" id="IPR014756">
    <property type="entry name" value="Ig_E-set"/>
</dbReference>
<dbReference type="InterPro" id="IPR019796">
    <property type="entry name" value="G6P_DH_AS"/>
</dbReference>
<evidence type="ECO:0000256" key="8">
    <source>
        <dbReference type="ARBA" id="ARBA00023002"/>
    </source>
</evidence>
<feature type="domain" description="Glucose-6-phosphate dehydrogenase NAD-binding" evidence="13">
    <location>
        <begin position="306"/>
        <end position="485"/>
    </location>
</feature>
<evidence type="ECO:0000256" key="10">
    <source>
        <dbReference type="ARBA" id="ARBA00047696"/>
    </source>
</evidence>
<dbReference type="GO" id="GO:0050661">
    <property type="term" value="F:NADP binding"/>
    <property type="evidence" value="ECO:0007669"/>
    <property type="project" value="InterPro"/>
</dbReference>
<keyword evidence="7 11" id="KW-0521">NADP</keyword>
<organism evidence="16 17">
    <name type="scientific">Globodera rostochiensis</name>
    <name type="common">Golden nematode worm</name>
    <name type="synonym">Heterodera rostochiensis</name>
    <dbReference type="NCBI Taxonomy" id="31243"/>
    <lineage>
        <taxon>Eukaryota</taxon>
        <taxon>Metazoa</taxon>
        <taxon>Ecdysozoa</taxon>
        <taxon>Nematoda</taxon>
        <taxon>Chromadorea</taxon>
        <taxon>Rhabditida</taxon>
        <taxon>Tylenchina</taxon>
        <taxon>Tylenchomorpha</taxon>
        <taxon>Tylenchoidea</taxon>
        <taxon>Heteroderidae</taxon>
        <taxon>Heteroderinae</taxon>
        <taxon>Globodera</taxon>
    </lineage>
</organism>
<dbReference type="GO" id="GO:0006355">
    <property type="term" value="P:regulation of DNA-templated transcription"/>
    <property type="evidence" value="ECO:0007669"/>
    <property type="project" value="InterPro"/>
</dbReference>
<dbReference type="EC" id="1.1.1.49" evidence="4 11"/>
<keyword evidence="8 11" id="KW-0560">Oxidoreductase</keyword>
<dbReference type="HAMAP" id="MF_00966">
    <property type="entry name" value="G6PD"/>
    <property type="match status" value="1"/>
</dbReference>
<dbReference type="InterPro" id="IPR022674">
    <property type="entry name" value="G6P_DH_NAD-bd"/>
</dbReference>
<dbReference type="WBParaSite" id="Gr19_v10_g12264.t1">
    <property type="protein sequence ID" value="Gr19_v10_g12264.t1"/>
    <property type="gene ID" value="Gr19_v10_g12264"/>
</dbReference>
<dbReference type="Pfam" id="PF00479">
    <property type="entry name" value="G6PD_N"/>
    <property type="match status" value="1"/>
</dbReference>
<evidence type="ECO:0000256" key="12">
    <source>
        <dbReference type="SAM" id="MobiDB-lite"/>
    </source>
</evidence>
<accession>A0A914H120</accession>
<evidence type="ECO:0000256" key="6">
    <source>
        <dbReference type="ARBA" id="ARBA00022526"/>
    </source>
</evidence>
<comment type="function">
    <text evidence="11">Catalyzes the rate-limiting step of the oxidative pentose-phosphate pathway, which represents a route for the dissimilation of carbohydrates besides glycolysis.</text>
</comment>
<dbReference type="Proteomes" id="UP000887572">
    <property type="component" value="Unplaced"/>
</dbReference>
<evidence type="ECO:0000256" key="2">
    <source>
        <dbReference type="ARBA" id="ARBA00004937"/>
    </source>
</evidence>
<comment type="catalytic activity">
    <reaction evidence="10">
        <text>D-glucose 6-phosphate + NADP(+) = 6-phospho-D-glucono-1,5-lactone + NADPH + H(+)</text>
        <dbReference type="Rhea" id="RHEA:15841"/>
        <dbReference type="ChEBI" id="CHEBI:15378"/>
        <dbReference type="ChEBI" id="CHEBI:57783"/>
        <dbReference type="ChEBI" id="CHEBI:57955"/>
        <dbReference type="ChEBI" id="CHEBI:58349"/>
        <dbReference type="ChEBI" id="CHEBI:61548"/>
        <dbReference type="EC" id="1.1.1.49"/>
    </reaction>
    <physiologicalReaction direction="left-to-right" evidence="10">
        <dbReference type="Rhea" id="RHEA:15842"/>
    </physiologicalReaction>
</comment>
<reference evidence="17" key="1">
    <citation type="submission" date="2022-11" db="UniProtKB">
        <authorList>
            <consortium name="WormBaseParasite"/>
        </authorList>
    </citation>
    <scope>IDENTIFICATION</scope>
</reference>
<dbReference type="PANTHER" id="PTHR23429:SF0">
    <property type="entry name" value="GLUCOSE-6-PHOSPHATE 1-DEHYDROGENASE"/>
    <property type="match status" value="1"/>
</dbReference>